<proteinExistence type="predicted"/>
<gene>
    <name evidence="2" type="primary">Fsip2</name>
    <name evidence="2" type="ORF">G6Z78_0008334</name>
</gene>
<feature type="coiled-coil region" evidence="1">
    <location>
        <begin position="155"/>
        <end position="182"/>
    </location>
</feature>
<dbReference type="PANTHER" id="PTHR47315:SF3">
    <property type="entry name" value="FIBROUS SHEATH-INTERACTING PROTEIN 2-LIKE"/>
    <property type="match status" value="1"/>
</dbReference>
<name>A0A836F9W7_9HYME</name>
<accession>A0A836F9W7</accession>
<comment type="caution">
    <text evidence="2">The sequence shown here is derived from an EMBL/GenBank/DDBJ whole genome shotgun (WGS) entry which is preliminary data.</text>
</comment>
<keyword evidence="1" id="KW-0175">Coiled coil</keyword>
<evidence type="ECO:0000256" key="1">
    <source>
        <dbReference type="SAM" id="Coils"/>
    </source>
</evidence>
<feature type="non-terminal residue" evidence="2">
    <location>
        <position position="1"/>
    </location>
</feature>
<organism evidence="2 3">
    <name type="scientific">Pseudoatta argentina</name>
    <dbReference type="NCBI Taxonomy" id="621737"/>
    <lineage>
        <taxon>Eukaryota</taxon>
        <taxon>Metazoa</taxon>
        <taxon>Ecdysozoa</taxon>
        <taxon>Arthropoda</taxon>
        <taxon>Hexapoda</taxon>
        <taxon>Insecta</taxon>
        <taxon>Pterygota</taxon>
        <taxon>Neoptera</taxon>
        <taxon>Endopterygota</taxon>
        <taxon>Hymenoptera</taxon>
        <taxon>Apocrita</taxon>
        <taxon>Aculeata</taxon>
        <taxon>Formicoidea</taxon>
        <taxon>Formicidae</taxon>
        <taxon>Myrmicinae</taxon>
        <taxon>Pseudoatta</taxon>
    </lineage>
</organism>
<dbReference type="EMBL" id="JAANIA010002359">
    <property type="protein sequence ID" value="KAG5315571.1"/>
    <property type="molecule type" value="Genomic_DNA"/>
</dbReference>
<feature type="non-terminal residue" evidence="2">
    <location>
        <position position="418"/>
    </location>
</feature>
<dbReference type="InterPro" id="IPR038891">
    <property type="entry name" value="FSIP2"/>
</dbReference>
<sequence length="418" mass="50919">MRIIIRIKRITNLERFAENIPKPKGTVPEFGLPGWKMMPLEHKIPMIPGPKSAYSFTRRKVGKKLWRMNLEFNLNDPYCHETKFLYEPLHDEHLFKFFSRPINRKCLLKADLITDNMDVKCSLHDYNEYRKYLRQVHADRIKRELRKRNCLFVEKRALRFAEDQARKEAERLKEREQFITERQHRVQQRLLQEKLRTQKLEERAYRTAQRLKLLKLVRREEQRLINIKHDEQIEQIRQKCKIVTEITRHKVIDILADWKKKDKARKKGREERLMNIAQQKQRDMEEKWTKKRQFQEKDIAKQKMLLQRIDVRRQKFIEDYNNKINKKTAKMKRLLDDAKLFTNCYIKRCLPDGRKLICCKKYLTNKKKAEVKYNSQDSANLPSKFMKRTKQKIGTNKHRNNIKIEADYKTNDINKVKQ</sequence>
<evidence type="ECO:0000313" key="3">
    <source>
        <dbReference type="Proteomes" id="UP000668214"/>
    </source>
</evidence>
<dbReference type="PANTHER" id="PTHR47315">
    <property type="entry name" value="FIBROUS SHEATH INTERACTING PROTEIN 2"/>
    <property type="match status" value="1"/>
</dbReference>
<keyword evidence="3" id="KW-1185">Reference proteome</keyword>
<dbReference type="Proteomes" id="UP000668214">
    <property type="component" value="Unassembled WGS sequence"/>
</dbReference>
<dbReference type="AlphaFoldDB" id="A0A836F9W7"/>
<protein>
    <submittedName>
        <fullName evidence="2">FSIP2 protein</fullName>
    </submittedName>
</protein>
<reference evidence="2" key="1">
    <citation type="submission" date="2020-02" db="EMBL/GenBank/DDBJ databases">
        <title>Relaxed selection underlies rapid genomic changes in the transitions from sociality to social parasitism in ants.</title>
        <authorList>
            <person name="Bi X."/>
        </authorList>
    </citation>
    <scope>NUCLEOTIDE SEQUENCE</scope>
    <source>
        <strain evidence="2">BGI-DK2014c</strain>
        <tissue evidence="2">Whole body</tissue>
    </source>
</reference>
<evidence type="ECO:0000313" key="2">
    <source>
        <dbReference type="EMBL" id="KAG5315571.1"/>
    </source>
</evidence>